<proteinExistence type="predicted"/>
<dbReference type="Pfam" id="PF00856">
    <property type="entry name" value="SET"/>
    <property type="match status" value="1"/>
</dbReference>
<dbReference type="GO" id="GO:0008168">
    <property type="term" value="F:methyltransferase activity"/>
    <property type="evidence" value="ECO:0007669"/>
    <property type="project" value="UniProtKB-KW"/>
</dbReference>
<dbReference type="Proteomes" id="UP000267096">
    <property type="component" value="Unassembled WGS sequence"/>
</dbReference>
<comment type="subcellular location">
    <subcellularLocation>
        <location evidence="1">Chromosome</location>
    </subcellularLocation>
</comment>
<name>A0A0M3KH86_ANISI</name>
<keyword evidence="11" id="KW-1185">Reference proteome</keyword>
<dbReference type="SMART" id="SM00317">
    <property type="entry name" value="SET"/>
    <property type="match status" value="1"/>
</dbReference>
<evidence type="ECO:0000256" key="2">
    <source>
        <dbReference type="ARBA" id="ARBA00022454"/>
    </source>
</evidence>
<dbReference type="InterPro" id="IPR001214">
    <property type="entry name" value="SET_dom"/>
</dbReference>
<sequence>SDTTSSECCSSSSAASAVEEEKRKRWRANATFIDPTRRGNLARFINHSCDPNLRLIPVRIGTPLVHIGLFACRTIEPLEELTYDYGKGESNVNLIQLPCHCDSKNCRRFLPASASAIS</sequence>
<organism evidence="12">
    <name type="scientific">Anisakis simplex</name>
    <name type="common">Herring worm</name>
    <dbReference type="NCBI Taxonomy" id="6269"/>
    <lineage>
        <taxon>Eukaryota</taxon>
        <taxon>Metazoa</taxon>
        <taxon>Ecdysozoa</taxon>
        <taxon>Nematoda</taxon>
        <taxon>Chromadorea</taxon>
        <taxon>Rhabditida</taxon>
        <taxon>Spirurina</taxon>
        <taxon>Ascaridomorpha</taxon>
        <taxon>Ascaridoidea</taxon>
        <taxon>Anisakidae</taxon>
        <taxon>Anisakis</taxon>
        <taxon>Anisakis simplex complex</taxon>
    </lineage>
</organism>
<dbReference type="GO" id="GO:0046872">
    <property type="term" value="F:metal ion binding"/>
    <property type="evidence" value="ECO:0007669"/>
    <property type="project" value="UniProtKB-KW"/>
</dbReference>
<accession>A0A0M3KH86</accession>
<dbReference type="EMBL" id="UYRR01037840">
    <property type="protein sequence ID" value="VDK71700.1"/>
    <property type="molecule type" value="Genomic_DNA"/>
</dbReference>
<gene>
    <name evidence="10" type="ORF">ASIM_LOCUS19734</name>
</gene>
<protein>
    <submittedName>
        <fullName evidence="12">Histone-lysine N-methyltransferase</fullName>
    </submittedName>
</protein>
<feature type="domain" description="SET" evidence="8">
    <location>
        <begin position="1"/>
        <end position="86"/>
    </location>
</feature>
<keyword evidence="4" id="KW-0808">Transferase</keyword>
<evidence type="ECO:0000259" key="8">
    <source>
        <dbReference type="PROSITE" id="PS50280"/>
    </source>
</evidence>
<keyword evidence="7" id="KW-0862">Zinc</keyword>
<evidence type="ECO:0000256" key="4">
    <source>
        <dbReference type="ARBA" id="ARBA00022679"/>
    </source>
</evidence>
<evidence type="ECO:0000313" key="11">
    <source>
        <dbReference type="Proteomes" id="UP000267096"/>
    </source>
</evidence>
<evidence type="ECO:0000256" key="7">
    <source>
        <dbReference type="ARBA" id="ARBA00022833"/>
    </source>
</evidence>
<keyword evidence="6" id="KW-0479">Metal-binding</keyword>
<dbReference type="GO" id="GO:0005694">
    <property type="term" value="C:chromosome"/>
    <property type="evidence" value="ECO:0007669"/>
    <property type="project" value="UniProtKB-SubCell"/>
</dbReference>
<evidence type="ECO:0000259" key="9">
    <source>
        <dbReference type="PROSITE" id="PS50868"/>
    </source>
</evidence>
<feature type="domain" description="Post-SET" evidence="9">
    <location>
        <begin position="95"/>
        <end position="111"/>
    </location>
</feature>
<dbReference type="PANTHER" id="PTHR46223:SF3">
    <property type="entry name" value="HISTONE-LYSINE N-METHYLTRANSFERASE SET-23"/>
    <property type="match status" value="1"/>
</dbReference>
<dbReference type="PROSITE" id="PS50280">
    <property type="entry name" value="SET"/>
    <property type="match status" value="1"/>
</dbReference>
<evidence type="ECO:0000256" key="1">
    <source>
        <dbReference type="ARBA" id="ARBA00004286"/>
    </source>
</evidence>
<keyword evidence="5" id="KW-0949">S-adenosyl-L-methionine</keyword>
<evidence type="ECO:0000256" key="3">
    <source>
        <dbReference type="ARBA" id="ARBA00022603"/>
    </source>
</evidence>
<dbReference type="PROSITE" id="PS50868">
    <property type="entry name" value="POST_SET"/>
    <property type="match status" value="1"/>
</dbReference>
<dbReference type="InterPro" id="IPR050973">
    <property type="entry name" value="H3K9_Histone-Lys_N-MTase"/>
</dbReference>
<reference evidence="10 11" key="2">
    <citation type="submission" date="2018-11" db="EMBL/GenBank/DDBJ databases">
        <authorList>
            <consortium name="Pathogen Informatics"/>
        </authorList>
    </citation>
    <scope>NUCLEOTIDE SEQUENCE [LARGE SCALE GENOMIC DNA]</scope>
</reference>
<dbReference type="InterPro" id="IPR046341">
    <property type="entry name" value="SET_dom_sf"/>
</dbReference>
<evidence type="ECO:0000313" key="12">
    <source>
        <dbReference type="WBParaSite" id="ASIM_0002035101-mRNA-1"/>
    </source>
</evidence>
<dbReference type="AlphaFoldDB" id="A0A0M3KH86"/>
<evidence type="ECO:0000256" key="6">
    <source>
        <dbReference type="ARBA" id="ARBA00022723"/>
    </source>
</evidence>
<dbReference type="OrthoDB" id="616263at2759"/>
<dbReference type="PANTHER" id="PTHR46223">
    <property type="entry name" value="HISTONE-LYSINE N-METHYLTRANSFERASE SUV39H"/>
    <property type="match status" value="1"/>
</dbReference>
<dbReference type="InterPro" id="IPR003616">
    <property type="entry name" value="Post-SET_dom"/>
</dbReference>
<evidence type="ECO:0000256" key="5">
    <source>
        <dbReference type="ARBA" id="ARBA00022691"/>
    </source>
</evidence>
<dbReference type="GO" id="GO:0032259">
    <property type="term" value="P:methylation"/>
    <property type="evidence" value="ECO:0007669"/>
    <property type="project" value="UniProtKB-KW"/>
</dbReference>
<evidence type="ECO:0000313" key="10">
    <source>
        <dbReference type="EMBL" id="VDK71700.1"/>
    </source>
</evidence>
<dbReference type="SUPFAM" id="SSF82199">
    <property type="entry name" value="SET domain"/>
    <property type="match status" value="1"/>
</dbReference>
<dbReference type="WBParaSite" id="ASIM_0002035101-mRNA-1">
    <property type="protein sequence ID" value="ASIM_0002035101-mRNA-1"/>
    <property type="gene ID" value="ASIM_0002035101"/>
</dbReference>
<dbReference type="Gene3D" id="2.170.270.10">
    <property type="entry name" value="SET domain"/>
    <property type="match status" value="1"/>
</dbReference>
<dbReference type="SMART" id="SM00508">
    <property type="entry name" value="PostSET"/>
    <property type="match status" value="1"/>
</dbReference>
<reference evidence="12" key="1">
    <citation type="submission" date="2017-02" db="UniProtKB">
        <authorList>
            <consortium name="WormBaseParasite"/>
        </authorList>
    </citation>
    <scope>IDENTIFICATION</scope>
</reference>
<keyword evidence="2" id="KW-0158">Chromosome</keyword>
<keyword evidence="3" id="KW-0489">Methyltransferase</keyword>